<organism evidence="8 9">
    <name type="scientific">Adineta steineri</name>
    <dbReference type="NCBI Taxonomy" id="433720"/>
    <lineage>
        <taxon>Eukaryota</taxon>
        <taxon>Metazoa</taxon>
        <taxon>Spiralia</taxon>
        <taxon>Gnathifera</taxon>
        <taxon>Rotifera</taxon>
        <taxon>Eurotatoria</taxon>
        <taxon>Bdelloidea</taxon>
        <taxon>Adinetida</taxon>
        <taxon>Adinetidae</taxon>
        <taxon>Adineta</taxon>
    </lineage>
</organism>
<dbReference type="InterPro" id="IPR000315">
    <property type="entry name" value="Znf_B-box"/>
</dbReference>
<dbReference type="InterPro" id="IPR027370">
    <property type="entry name" value="Znf-RING_euk"/>
</dbReference>
<evidence type="ECO:0000256" key="2">
    <source>
        <dbReference type="ARBA" id="ARBA00022771"/>
    </source>
</evidence>
<accession>A0A813XRS3</accession>
<evidence type="ECO:0000256" key="4">
    <source>
        <dbReference type="PROSITE-ProRule" id="PRU00024"/>
    </source>
</evidence>
<feature type="domain" description="RING-type" evidence="6">
    <location>
        <begin position="183"/>
        <end position="224"/>
    </location>
</feature>
<dbReference type="OrthoDB" id="111250at2759"/>
<dbReference type="InterPro" id="IPR017907">
    <property type="entry name" value="Znf_RING_CS"/>
</dbReference>
<dbReference type="InterPro" id="IPR047153">
    <property type="entry name" value="TRIM45/56/19-like"/>
</dbReference>
<dbReference type="EMBL" id="CAJNON010000054">
    <property type="protein sequence ID" value="CAF0880174.1"/>
    <property type="molecule type" value="Genomic_DNA"/>
</dbReference>
<feature type="region of interest" description="Disordered" evidence="5">
    <location>
        <begin position="418"/>
        <end position="479"/>
    </location>
</feature>
<dbReference type="InterPro" id="IPR013083">
    <property type="entry name" value="Znf_RING/FYVE/PHD"/>
</dbReference>
<dbReference type="PROSITE" id="PS50119">
    <property type="entry name" value="ZF_BBOX"/>
    <property type="match status" value="1"/>
</dbReference>
<feature type="compositionally biased region" description="Polar residues" evidence="5">
    <location>
        <begin position="419"/>
        <end position="461"/>
    </location>
</feature>
<dbReference type="PANTHER" id="PTHR25462">
    <property type="entry name" value="BONUS, ISOFORM C-RELATED"/>
    <property type="match status" value="1"/>
</dbReference>
<keyword evidence="1" id="KW-0479">Metal-binding</keyword>
<keyword evidence="2 4" id="KW-0863">Zinc-finger</keyword>
<dbReference type="Gene3D" id="3.30.40.10">
    <property type="entry name" value="Zinc/RING finger domain, C3HC4 (zinc finger)"/>
    <property type="match status" value="1"/>
</dbReference>
<evidence type="ECO:0000259" key="6">
    <source>
        <dbReference type="PROSITE" id="PS50089"/>
    </source>
</evidence>
<evidence type="ECO:0000256" key="5">
    <source>
        <dbReference type="SAM" id="MobiDB-lite"/>
    </source>
</evidence>
<dbReference type="SUPFAM" id="SSF54236">
    <property type="entry name" value="Ubiquitin-like"/>
    <property type="match status" value="1"/>
</dbReference>
<dbReference type="SUPFAM" id="SSF57850">
    <property type="entry name" value="RING/U-box"/>
    <property type="match status" value="1"/>
</dbReference>
<dbReference type="Proteomes" id="UP000663891">
    <property type="component" value="Unassembled WGS sequence"/>
</dbReference>
<evidence type="ECO:0000313" key="9">
    <source>
        <dbReference type="Proteomes" id="UP000663891"/>
    </source>
</evidence>
<dbReference type="SMART" id="SM00184">
    <property type="entry name" value="RING"/>
    <property type="match status" value="1"/>
</dbReference>
<evidence type="ECO:0000256" key="3">
    <source>
        <dbReference type="ARBA" id="ARBA00022833"/>
    </source>
</evidence>
<dbReference type="InterPro" id="IPR029071">
    <property type="entry name" value="Ubiquitin-like_domsf"/>
</dbReference>
<dbReference type="PANTHER" id="PTHR25462:SF296">
    <property type="entry name" value="MEIOTIC P26, ISOFORM F"/>
    <property type="match status" value="1"/>
</dbReference>
<feature type="domain" description="B box-type" evidence="7">
    <location>
        <begin position="267"/>
        <end position="313"/>
    </location>
</feature>
<dbReference type="Pfam" id="PF13445">
    <property type="entry name" value="zf-RING_UBOX"/>
    <property type="match status" value="1"/>
</dbReference>
<dbReference type="AlphaFoldDB" id="A0A813XRS3"/>
<keyword evidence="3" id="KW-0862">Zinc</keyword>
<sequence length="479" mass="54175">MGKAASRFTQAIGLGRNNPNTTLNGNDDIFAPKPPQWDTSIDQLFGDAPPGDTVIDPATILDPPTRPRRRRPPPPPPRPNRGGRRRPLPSSPGARRRHNRGGVQPMRTPIVPDMPRRIPKSGVHAINAPFGVNRRPMVLPAPISEREKPARIAFRNSFKRRPSIHRGRTTSQRTQRLQELLQCPVCLTPYTEPRLLPCGHTYCDECLNRLIENDNDIVQCPECRKQHVVPEDGVFPPNFVVRNLLEEHGISTGSRAIPSGNLSLNGTATAKCTTCETFAPLRLCRHCNFMVCDRCLKAHRHGDQDGFHKKSKIYSGKLIQFYIAVRKITRSNSQVKRLTIEMPIGNYLQDTCETLIRRIADREQLHTSAKQLVLEFGDKRLRHQRTLASYGVQNGDLLFLFNPEQRLNFLAYEDEENLPESSSLTSNRQPTRLRSDSYNSSASDIRTTTSNDLSYNRTQHPLSPISDHNNDIESLYSDN</sequence>
<evidence type="ECO:0000259" key="7">
    <source>
        <dbReference type="PROSITE" id="PS50119"/>
    </source>
</evidence>
<feature type="region of interest" description="Disordered" evidence="5">
    <location>
        <begin position="1"/>
        <end position="118"/>
    </location>
</feature>
<evidence type="ECO:0000313" key="8">
    <source>
        <dbReference type="EMBL" id="CAF0880174.1"/>
    </source>
</evidence>
<dbReference type="Gene3D" id="3.10.20.90">
    <property type="entry name" value="Phosphatidylinositol 3-kinase Catalytic Subunit, Chain A, domain 1"/>
    <property type="match status" value="1"/>
</dbReference>
<dbReference type="PROSITE" id="PS50089">
    <property type="entry name" value="ZF_RING_2"/>
    <property type="match status" value="1"/>
</dbReference>
<proteinExistence type="predicted"/>
<reference evidence="8" key="1">
    <citation type="submission" date="2021-02" db="EMBL/GenBank/DDBJ databases">
        <authorList>
            <person name="Nowell W R."/>
        </authorList>
    </citation>
    <scope>NUCLEOTIDE SEQUENCE</scope>
</reference>
<comment type="caution">
    <text evidence="8">The sequence shown here is derived from an EMBL/GenBank/DDBJ whole genome shotgun (WGS) entry which is preliminary data.</text>
</comment>
<dbReference type="PROSITE" id="PS00518">
    <property type="entry name" value="ZF_RING_1"/>
    <property type="match status" value="1"/>
</dbReference>
<dbReference type="InterPro" id="IPR001841">
    <property type="entry name" value="Znf_RING"/>
</dbReference>
<protein>
    <submittedName>
        <fullName evidence="8">Uncharacterized protein</fullName>
    </submittedName>
</protein>
<evidence type="ECO:0000256" key="1">
    <source>
        <dbReference type="ARBA" id="ARBA00022723"/>
    </source>
</evidence>
<name>A0A813XRS3_9BILA</name>
<dbReference type="GO" id="GO:0008270">
    <property type="term" value="F:zinc ion binding"/>
    <property type="evidence" value="ECO:0007669"/>
    <property type="project" value="UniProtKB-KW"/>
</dbReference>
<gene>
    <name evidence="8" type="ORF">VCS650_LOCUS8202</name>
</gene>